<dbReference type="InterPro" id="IPR013324">
    <property type="entry name" value="RNA_pol_sigma_r3/r4-like"/>
</dbReference>
<dbReference type="GO" id="GO:0003677">
    <property type="term" value="F:DNA binding"/>
    <property type="evidence" value="ECO:0007669"/>
    <property type="project" value="UniProtKB-KW"/>
</dbReference>
<keyword evidence="4" id="KW-0238">DNA-binding</keyword>
<dbReference type="GO" id="GO:0006352">
    <property type="term" value="P:DNA-templated transcription initiation"/>
    <property type="evidence" value="ECO:0007669"/>
    <property type="project" value="InterPro"/>
</dbReference>
<evidence type="ECO:0000256" key="2">
    <source>
        <dbReference type="ARBA" id="ARBA00023015"/>
    </source>
</evidence>
<evidence type="ECO:0000313" key="7">
    <source>
        <dbReference type="EMBL" id="GIE09589.1"/>
    </source>
</evidence>
<dbReference type="GO" id="GO:0016987">
    <property type="term" value="F:sigma factor activity"/>
    <property type="evidence" value="ECO:0007669"/>
    <property type="project" value="UniProtKB-KW"/>
</dbReference>
<dbReference type="InterPro" id="IPR007630">
    <property type="entry name" value="RNA_pol_sigma70_r4"/>
</dbReference>
<dbReference type="Proteomes" id="UP000598174">
    <property type="component" value="Unassembled WGS sequence"/>
</dbReference>
<accession>A0A919MCL0</accession>
<evidence type="ECO:0000259" key="6">
    <source>
        <dbReference type="Pfam" id="PF04545"/>
    </source>
</evidence>
<evidence type="ECO:0000256" key="1">
    <source>
        <dbReference type="ARBA" id="ARBA00010641"/>
    </source>
</evidence>
<keyword evidence="2" id="KW-0805">Transcription regulation</keyword>
<dbReference type="SUPFAM" id="SSF88659">
    <property type="entry name" value="Sigma3 and sigma4 domains of RNA polymerase sigma factors"/>
    <property type="match status" value="1"/>
</dbReference>
<dbReference type="Gene3D" id="1.10.10.10">
    <property type="entry name" value="Winged helix-like DNA-binding domain superfamily/Winged helix DNA-binding domain"/>
    <property type="match status" value="1"/>
</dbReference>
<dbReference type="EMBL" id="BOMM01000009">
    <property type="protein sequence ID" value="GIE09589.1"/>
    <property type="molecule type" value="Genomic_DNA"/>
</dbReference>
<keyword evidence="8" id="KW-1185">Reference proteome</keyword>
<dbReference type="PANTHER" id="PTHR43133:SF52">
    <property type="entry name" value="ECF RNA POLYMERASE SIGMA FACTOR SIGL"/>
    <property type="match status" value="1"/>
</dbReference>
<keyword evidence="5" id="KW-0804">Transcription</keyword>
<evidence type="ECO:0000256" key="3">
    <source>
        <dbReference type="ARBA" id="ARBA00023082"/>
    </source>
</evidence>
<comment type="caution">
    <text evidence="7">The sequence shown here is derived from an EMBL/GenBank/DDBJ whole genome shotgun (WGS) entry which is preliminary data.</text>
</comment>
<organism evidence="7 8">
    <name type="scientific">Paractinoplanes ferrugineus</name>
    <dbReference type="NCBI Taxonomy" id="113564"/>
    <lineage>
        <taxon>Bacteria</taxon>
        <taxon>Bacillati</taxon>
        <taxon>Actinomycetota</taxon>
        <taxon>Actinomycetes</taxon>
        <taxon>Micromonosporales</taxon>
        <taxon>Micromonosporaceae</taxon>
        <taxon>Paractinoplanes</taxon>
    </lineage>
</organism>
<dbReference type="PANTHER" id="PTHR43133">
    <property type="entry name" value="RNA POLYMERASE ECF-TYPE SIGMA FACTO"/>
    <property type="match status" value="1"/>
</dbReference>
<dbReference type="Gene3D" id="1.10.1740.10">
    <property type="match status" value="1"/>
</dbReference>
<sequence>MSRRDGAADEALVRRIYAEHGAALLAYACRLTGDRARGEEVVREVLLRARLHPEILGGLVRASLFATVREIAGGPATGSLQLLGAVETLPPEHREVLHVLYFQGRDVAEASASLGVPAGAVKERSYQALRRLREAVAG</sequence>
<dbReference type="InterPro" id="IPR039425">
    <property type="entry name" value="RNA_pol_sigma-70-like"/>
</dbReference>
<dbReference type="Pfam" id="PF04545">
    <property type="entry name" value="Sigma70_r4"/>
    <property type="match status" value="1"/>
</dbReference>
<gene>
    <name evidence="7" type="primary">rpoE_3</name>
    <name evidence="7" type="ORF">Afe05nite_14290</name>
</gene>
<dbReference type="AlphaFoldDB" id="A0A919MCL0"/>
<evidence type="ECO:0000256" key="5">
    <source>
        <dbReference type="ARBA" id="ARBA00023163"/>
    </source>
</evidence>
<comment type="similarity">
    <text evidence="1">Belongs to the sigma-70 factor family. ECF subfamily.</text>
</comment>
<evidence type="ECO:0000256" key="4">
    <source>
        <dbReference type="ARBA" id="ARBA00023125"/>
    </source>
</evidence>
<dbReference type="InterPro" id="IPR036388">
    <property type="entry name" value="WH-like_DNA-bd_sf"/>
</dbReference>
<name>A0A919MCL0_9ACTN</name>
<keyword evidence="3" id="KW-0731">Sigma factor</keyword>
<proteinExistence type="inferred from homology"/>
<keyword evidence="7" id="KW-0240">DNA-directed RNA polymerase</keyword>
<reference evidence="7" key="1">
    <citation type="submission" date="2021-01" db="EMBL/GenBank/DDBJ databases">
        <title>Whole genome shotgun sequence of Actinoplanes ferrugineus NBRC 15555.</title>
        <authorList>
            <person name="Komaki H."/>
            <person name="Tamura T."/>
        </authorList>
    </citation>
    <scope>NUCLEOTIDE SEQUENCE</scope>
    <source>
        <strain evidence="7">NBRC 15555</strain>
    </source>
</reference>
<protein>
    <submittedName>
        <fullName evidence="7">DNA-directed RNA polymerase sigma-70 factor</fullName>
    </submittedName>
</protein>
<dbReference type="GO" id="GO:0000428">
    <property type="term" value="C:DNA-directed RNA polymerase complex"/>
    <property type="evidence" value="ECO:0007669"/>
    <property type="project" value="UniProtKB-KW"/>
</dbReference>
<dbReference type="SUPFAM" id="SSF88946">
    <property type="entry name" value="Sigma2 domain of RNA polymerase sigma factors"/>
    <property type="match status" value="1"/>
</dbReference>
<feature type="domain" description="RNA polymerase sigma-70 region 4" evidence="6">
    <location>
        <begin position="86"/>
        <end position="134"/>
    </location>
</feature>
<dbReference type="InterPro" id="IPR013325">
    <property type="entry name" value="RNA_pol_sigma_r2"/>
</dbReference>
<evidence type="ECO:0000313" key="8">
    <source>
        <dbReference type="Proteomes" id="UP000598174"/>
    </source>
</evidence>